<proteinExistence type="inferred from homology"/>
<dbReference type="InterPro" id="IPR020103">
    <property type="entry name" value="PsdUridine_synth_cat_dom_sf"/>
</dbReference>
<feature type="domain" description="Pseudouridine synthase II N-terminal" evidence="6">
    <location>
        <begin position="35"/>
        <end position="194"/>
    </location>
</feature>
<comment type="similarity">
    <text evidence="2 5">Belongs to the pseudouridine synthase TruB family. Type 1 subfamily.</text>
</comment>
<organism evidence="8 9">
    <name type="scientific">Leptotrichia wadei</name>
    <dbReference type="NCBI Taxonomy" id="157687"/>
    <lineage>
        <taxon>Bacteria</taxon>
        <taxon>Fusobacteriati</taxon>
        <taxon>Fusobacteriota</taxon>
        <taxon>Fusobacteriia</taxon>
        <taxon>Fusobacteriales</taxon>
        <taxon>Leptotrichiaceae</taxon>
        <taxon>Leptotrichia</taxon>
    </lineage>
</organism>
<dbReference type="InterPro" id="IPR014780">
    <property type="entry name" value="tRNA_psdUridine_synth_TruB"/>
</dbReference>
<keyword evidence="3 5" id="KW-0819">tRNA processing</keyword>
<dbReference type="InterPro" id="IPR002501">
    <property type="entry name" value="PsdUridine_synth_N"/>
</dbReference>
<dbReference type="GO" id="GO:0003723">
    <property type="term" value="F:RNA binding"/>
    <property type="evidence" value="ECO:0007669"/>
    <property type="project" value="InterPro"/>
</dbReference>
<accession>A0A134APY7</accession>
<name>A0A134APY7_9FUSO</name>
<dbReference type="STRING" id="157687.HMPREF3180_00254"/>
<evidence type="ECO:0000256" key="5">
    <source>
        <dbReference type="HAMAP-Rule" id="MF_01080"/>
    </source>
</evidence>
<comment type="caution">
    <text evidence="8">The sequence shown here is derived from an EMBL/GenBank/DDBJ whole genome shotgun (WGS) entry which is preliminary data.</text>
</comment>
<sequence length="364" mass="42327">MWEGRKMEKNFTKDGLILLNKSKGVSSFAAINELKRKIRAKKVGHAGTLDPMAEGLMIVMINDATKFSDDLMKKEKEYYVEMELGYKTDTYDLEGTVVERYESEISVSNAQIIKVINSFRGKIKQIPPMYSAIKIDGKKLYDLARKGVEVERTERNVEISEIRKIKIIRPDKNSKDARNIKISFYVKVSSGTYIRSLVYDIGEKLGVFATMTRLVRTKIGRFEIEDAIDLEKAEAEIDKLKELVEAKRENESFWATKSDAAIRAEKIREIVCFVEIEYVLDYFGINVSNEKYGKLKNGMTVIDTFKKFENISKEVNMRKNIKENQKFKIYVRNKNTNEREFRGIVKIVNIKGDRIYLKRDKYFL</sequence>
<dbReference type="EC" id="5.4.99.25" evidence="5"/>
<evidence type="ECO:0000256" key="2">
    <source>
        <dbReference type="ARBA" id="ARBA00005642"/>
    </source>
</evidence>
<feature type="domain" description="tRNA pseudouridylate synthase B C-terminal" evidence="7">
    <location>
        <begin position="195"/>
        <end position="237"/>
    </location>
</feature>
<dbReference type="SUPFAM" id="SSF55120">
    <property type="entry name" value="Pseudouridine synthase"/>
    <property type="match status" value="1"/>
</dbReference>
<dbReference type="AlphaFoldDB" id="A0A134APY7"/>
<dbReference type="Pfam" id="PF01509">
    <property type="entry name" value="TruB_N"/>
    <property type="match status" value="1"/>
</dbReference>
<dbReference type="PANTHER" id="PTHR13767">
    <property type="entry name" value="TRNA-PSEUDOURIDINE SYNTHASE"/>
    <property type="match status" value="1"/>
</dbReference>
<dbReference type="GO" id="GO:1990481">
    <property type="term" value="P:mRNA pseudouridine synthesis"/>
    <property type="evidence" value="ECO:0007669"/>
    <property type="project" value="TreeGrafter"/>
</dbReference>
<dbReference type="Proteomes" id="UP000070483">
    <property type="component" value="Unassembled WGS sequence"/>
</dbReference>
<keyword evidence="4 5" id="KW-0413">Isomerase</keyword>
<evidence type="ECO:0000256" key="3">
    <source>
        <dbReference type="ARBA" id="ARBA00022694"/>
    </source>
</evidence>
<evidence type="ECO:0000313" key="8">
    <source>
        <dbReference type="EMBL" id="KXB69756.1"/>
    </source>
</evidence>
<evidence type="ECO:0000259" key="6">
    <source>
        <dbReference type="Pfam" id="PF01509"/>
    </source>
</evidence>
<feature type="active site" description="Nucleophile" evidence="5">
    <location>
        <position position="50"/>
    </location>
</feature>
<comment type="function">
    <text evidence="5">Responsible for synthesis of pseudouridine from uracil-55 in the psi GC loop of transfer RNAs.</text>
</comment>
<dbReference type="HAMAP" id="MF_01080">
    <property type="entry name" value="TruB_bact"/>
    <property type="match status" value="1"/>
</dbReference>
<dbReference type="InterPro" id="IPR032819">
    <property type="entry name" value="TruB_C"/>
</dbReference>
<dbReference type="PANTHER" id="PTHR13767:SF2">
    <property type="entry name" value="PSEUDOURIDYLATE SYNTHASE TRUB1"/>
    <property type="match status" value="1"/>
</dbReference>
<dbReference type="Pfam" id="PF16198">
    <property type="entry name" value="TruB_C_2"/>
    <property type="match status" value="1"/>
</dbReference>
<comment type="catalytic activity">
    <reaction evidence="1 5">
        <text>uridine(55) in tRNA = pseudouridine(55) in tRNA</text>
        <dbReference type="Rhea" id="RHEA:42532"/>
        <dbReference type="Rhea" id="RHEA-COMP:10101"/>
        <dbReference type="Rhea" id="RHEA-COMP:10102"/>
        <dbReference type="ChEBI" id="CHEBI:65314"/>
        <dbReference type="ChEBI" id="CHEBI:65315"/>
        <dbReference type="EC" id="5.4.99.25"/>
    </reaction>
</comment>
<reference evidence="9" key="1">
    <citation type="submission" date="2016-01" db="EMBL/GenBank/DDBJ databases">
        <authorList>
            <person name="Mitreva M."/>
            <person name="Pepin K.H."/>
            <person name="Mihindukulasuriya K.A."/>
            <person name="Fulton R."/>
            <person name="Fronick C."/>
            <person name="O'Laughlin M."/>
            <person name="Miner T."/>
            <person name="Herter B."/>
            <person name="Rosa B.A."/>
            <person name="Cordes M."/>
            <person name="Tomlinson C."/>
            <person name="Wollam A."/>
            <person name="Palsikar V.B."/>
            <person name="Mardis E.R."/>
            <person name="Wilson R.K."/>
        </authorList>
    </citation>
    <scope>NUCLEOTIDE SEQUENCE [LARGE SCALE GENOMIC DNA]</scope>
    <source>
        <strain evidence="9">KA00185</strain>
    </source>
</reference>
<evidence type="ECO:0000256" key="4">
    <source>
        <dbReference type="ARBA" id="ARBA00023235"/>
    </source>
</evidence>
<evidence type="ECO:0000313" key="9">
    <source>
        <dbReference type="Proteomes" id="UP000070483"/>
    </source>
</evidence>
<dbReference type="PATRIC" id="fig|157687.3.peg.256"/>
<dbReference type="Gene3D" id="3.30.2350.10">
    <property type="entry name" value="Pseudouridine synthase"/>
    <property type="match status" value="1"/>
</dbReference>
<dbReference type="EMBL" id="LSDD01000015">
    <property type="protein sequence ID" value="KXB69756.1"/>
    <property type="molecule type" value="Genomic_DNA"/>
</dbReference>
<protein>
    <recommendedName>
        <fullName evidence="5">tRNA pseudouridine synthase B</fullName>
        <ecNumber evidence="5">5.4.99.25</ecNumber>
    </recommendedName>
    <alternativeName>
        <fullName evidence="5">tRNA pseudouridine(55) synthase</fullName>
        <shortName evidence="5">Psi55 synthase</shortName>
    </alternativeName>
    <alternativeName>
        <fullName evidence="5">tRNA pseudouridylate synthase</fullName>
    </alternativeName>
    <alternativeName>
        <fullName evidence="5">tRNA-uridine isomerase</fullName>
    </alternativeName>
</protein>
<gene>
    <name evidence="5" type="primary">truB</name>
    <name evidence="8" type="ORF">HMPREF3180_00254</name>
</gene>
<dbReference type="CDD" id="cd02573">
    <property type="entry name" value="PseudoU_synth_EcTruB"/>
    <property type="match status" value="1"/>
</dbReference>
<dbReference type="NCBIfam" id="TIGR00431">
    <property type="entry name" value="TruB"/>
    <property type="match status" value="1"/>
</dbReference>
<keyword evidence="9" id="KW-1185">Reference proteome</keyword>
<dbReference type="GO" id="GO:0160148">
    <property type="term" value="F:tRNA pseudouridine(55) synthase activity"/>
    <property type="evidence" value="ECO:0007669"/>
    <property type="project" value="UniProtKB-EC"/>
</dbReference>
<evidence type="ECO:0000259" key="7">
    <source>
        <dbReference type="Pfam" id="PF16198"/>
    </source>
</evidence>
<dbReference type="GO" id="GO:0031119">
    <property type="term" value="P:tRNA pseudouridine synthesis"/>
    <property type="evidence" value="ECO:0007669"/>
    <property type="project" value="UniProtKB-UniRule"/>
</dbReference>
<evidence type="ECO:0000256" key="1">
    <source>
        <dbReference type="ARBA" id="ARBA00000385"/>
    </source>
</evidence>